<dbReference type="EMBL" id="CP017606">
    <property type="protein sequence ID" value="ATW29117.1"/>
    <property type="molecule type" value="Genomic_DNA"/>
</dbReference>
<gene>
    <name evidence="1" type="ORF">BJP41_00770</name>
</gene>
<evidence type="ECO:0000313" key="2">
    <source>
        <dbReference type="Proteomes" id="UP000230008"/>
    </source>
</evidence>
<reference evidence="2" key="1">
    <citation type="submission" date="2016-10" db="EMBL/GenBank/DDBJ databases">
        <authorList>
            <person name="Chevignon G."/>
        </authorList>
    </citation>
    <scope>NUCLEOTIDE SEQUENCE [LARGE SCALE GENOMIC DNA]</scope>
    <source>
        <strain evidence="2">A2C</strain>
    </source>
</reference>
<proteinExistence type="predicted"/>
<dbReference type="PROSITE" id="PS51257">
    <property type="entry name" value="PROKAR_LIPOPROTEIN"/>
    <property type="match status" value="1"/>
</dbReference>
<sequence length="97" mass="10801">MCKISEITTVNSSTLGCSNNSTKNSIAGFITGVNNVYITLREFFSSLFFKTSNREYNFSDKTEQWITKNKAGSTLSVQHVPVTIEYNLGASGSQWMK</sequence>
<accession>A0A2D3SZZ2</accession>
<reference evidence="2" key="2">
    <citation type="submission" date="2017-11" db="EMBL/GenBank/DDBJ databases">
        <title>PacBio sequencing of new strain of the secondary endosymbiont Candidatus Hamiltonella defensa.</title>
        <authorList>
            <person name="Strand M.R."/>
            <person name="Oliver K."/>
        </authorList>
    </citation>
    <scope>NUCLEOTIDE SEQUENCE [LARGE SCALE GENOMIC DNA]</scope>
    <source>
        <strain evidence="2">A2C</strain>
    </source>
</reference>
<protein>
    <submittedName>
        <fullName evidence="1">Uncharacterized protein</fullName>
    </submittedName>
</protein>
<dbReference type="AlphaFoldDB" id="A0A2D3SZZ2"/>
<evidence type="ECO:0000313" key="1">
    <source>
        <dbReference type="EMBL" id="ATW29117.1"/>
    </source>
</evidence>
<organism evidence="1 2">
    <name type="scientific">Candidatus Williamhamiltonella defendens</name>
    <dbReference type="NCBI Taxonomy" id="138072"/>
    <lineage>
        <taxon>Bacteria</taxon>
        <taxon>Pseudomonadati</taxon>
        <taxon>Pseudomonadota</taxon>
        <taxon>Gammaproteobacteria</taxon>
        <taxon>Enterobacterales</taxon>
        <taxon>Enterobacteriaceae</taxon>
        <taxon>aphid secondary symbionts</taxon>
        <taxon>Candidatus Williamhamiltonella</taxon>
    </lineage>
</organism>
<name>A0A2D3SZZ2_9ENTR</name>
<dbReference type="Proteomes" id="UP000230008">
    <property type="component" value="Chromosome"/>
</dbReference>